<reference evidence="3" key="2">
    <citation type="journal article" date="2023" name="Int. J. Mol. Sci.">
        <title>De Novo Assembly and Annotation of 11 Diverse Shrub Willow (Salix) Genomes Reveals Novel Gene Organization in Sex-Linked Regions.</title>
        <authorList>
            <person name="Hyden B."/>
            <person name="Feng K."/>
            <person name="Yates T.B."/>
            <person name="Jawdy S."/>
            <person name="Cereghino C."/>
            <person name="Smart L.B."/>
            <person name="Muchero W."/>
        </authorList>
    </citation>
    <scope>NUCLEOTIDE SEQUENCE [LARGE SCALE GENOMIC DNA]</scope>
    <source>
        <tissue evidence="3">Shoot tip</tissue>
    </source>
</reference>
<keyword evidence="4" id="KW-1185">Reference proteome</keyword>
<sequence>MWTELGATMSSLAIAFFMFDKYSHCLPFIFRGYLERNFRKLVNFVNPYVEITFLEYTGERLKRSDAFSAIQNYLNTSSTENAKRLKADVVNESQSVVLSMDDHEEVTDVFNGVKVWWASGKIPPQSKTISWFAGTEEKREEQTEDAVHQHS</sequence>
<accession>A0A9Q0T9Z8</accession>
<organism evidence="3 4">
    <name type="scientific">Salix viminalis</name>
    <name type="common">Common osier</name>
    <name type="synonym">Basket willow</name>
    <dbReference type="NCBI Taxonomy" id="40686"/>
    <lineage>
        <taxon>Eukaryota</taxon>
        <taxon>Viridiplantae</taxon>
        <taxon>Streptophyta</taxon>
        <taxon>Embryophyta</taxon>
        <taxon>Tracheophyta</taxon>
        <taxon>Spermatophyta</taxon>
        <taxon>Magnoliopsida</taxon>
        <taxon>eudicotyledons</taxon>
        <taxon>Gunneridae</taxon>
        <taxon>Pentapetalae</taxon>
        <taxon>rosids</taxon>
        <taxon>fabids</taxon>
        <taxon>Malpighiales</taxon>
        <taxon>Salicaceae</taxon>
        <taxon>Saliceae</taxon>
        <taxon>Salix</taxon>
    </lineage>
</organism>
<evidence type="ECO:0000313" key="4">
    <source>
        <dbReference type="Proteomes" id="UP001151529"/>
    </source>
</evidence>
<proteinExistence type="predicted"/>
<dbReference type="OrthoDB" id="1726621at2759"/>
<dbReference type="Proteomes" id="UP001151529">
    <property type="component" value="Chromosome 4"/>
</dbReference>
<dbReference type="InterPro" id="IPR025753">
    <property type="entry name" value="AAA_N_dom"/>
</dbReference>
<comment type="caution">
    <text evidence="3">The sequence shown here is derived from an EMBL/GenBank/DDBJ whole genome shotgun (WGS) entry which is preliminary data.</text>
</comment>
<protein>
    <submittedName>
        <fullName evidence="3">BCS1 AAA-TYPE ATPASE</fullName>
    </submittedName>
</protein>
<dbReference type="Pfam" id="PF14363">
    <property type="entry name" value="AAA_assoc"/>
    <property type="match status" value="1"/>
</dbReference>
<name>A0A9Q0T9Z8_SALVM</name>
<evidence type="ECO:0000256" key="1">
    <source>
        <dbReference type="ARBA" id="ARBA00022801"/>
    </source>
</evidence>
<dbReference type="EMBL" id="JAPFFL010000008">
    <property type="protein sequence ID" value="KAJ6706804.1"/>
    <property type="molecule type" value="Genomic_DNA"/>
</dbReference>
<evidence type="ECO:0000259" key="2">
    <source>
        <dbReference type="Pfam" id="PF14363"/>
    </source>
</evidence>
<dbReference type="InterPro" id="IPR050747">
    <property type="entry name" value="Mitochondrial_chaperone_BCS1"/>
</dbReference>
<dbReference type="AlphaFoldDB" id="A0A9Q0T9Z8"/>
<gene>
    <name evidence="3" type="ORF">OIU85_027184</name>
</gene>
<dbReference type="PANTHER" id="PTHR23070">
    <property type="entry name" value="BCS1 AAA-TYPE ATPASE"/>
    <property type="match status" value="1"/>
</dbReference>
<keyword evidence="1" id="KW-0378">Hydrolase</keyword>
<reference evidence="3" key="1">
    <citation type="submission" date="2022-11" db="EMBL/GenBank/DDBJ databases">
        <authorList>
            <person name="Hyden B.L."/>
            <person name="Feng K."/>
            <person name="Yates T."/>
            <person name="Jawdy S."/>
            <person name="Smart L.B."/>
            <person name="Muchero W."/>
        </authorList>
    </citation>
    <scope>NUCLEOTIDE SEQUENCE</scope>
    <source>
        <tissue evidence="3">Shoot tip</tissue>
    </source>
</reference>
<evidence type="ECO:0000313" key="3">
    <source>
        <dbReference type="EMBL" id="KAJ6706804.1"/>
    </source>
</evidence>
<dbReference type="GO" id="GO:0016787">
    <property type="term" value="F:hydrolase activity"/>
    <property type="evidence" value="ECO:0007669"/>
    <property type="project" value="UniProtKB-KW"/>
</dbReference>
<feature type="domain" description="AAA-type ATPase N-terminal" evidence="2">
    <location>
        <begin position="28"/>
        <end position="119"/>
    </location>
</feature>